<gene>
    <name evidence="1" type="ORF">DERF_001620</name>
</gene>
<organism evidence="1 2">
    <name type="scientific">Dermatophagoides farinae</name>
    <name type="common">American house dust mite</name>
    <dbReference type="NCBI Taxonomy" id="6954"/>
    <lineage>
        <taxon>Eukaryota</taxon>
        <taxon>Metazoa</taxon>
        <taxon>Ecdysozoa</taxon>
        <taxon>Arthropoda</taxon>
        <taxon>Chelicerata</taxon>
        <taxon>Arachnida</taxon>
        <taxon>Acari</taxon>
        <taxon>Acariformes</taxon>
        <taxon>Sarcoptiformes</taxon>
        <taxon>Astigmata</taxon>
        <taxon>Psoroptidia</taxon>
        <taxon>Analgoidea</taxon>
        <taxon>Pyroglyphidae</taxon>
        <taxon>Dermatophagoidinae</taxon>
        <taxon>Dermatophagoides</taxon>
    </lineage>
</organism>
<evidence type="ECO:0000313" key="1">
    <source>
        <dbReference type="EMBL" id="KAH9527613.1"/>
    </source>
</evidence>
<reference evidence="1" key="2">
    <citation type="journal article" date="2022" name="Res Sq">
        <title>Comparative Genomics Reveals Insights into the Divergent Evolution of Astigmatic Mites and Household Pest Adaptations.</title>
        <authorList>
            <person name="Xiong Q."/>
            <person name="Wan A.T.-Y."/>
            <person name="Liu X.-Y."/>
            <person name="Fung C.S.-H."/>
            <person name="Xiao X."/>
            <person name="Malainual N."/>
            <person name="Hou J."/>
            <person name="Wang L."/>
            <person name="Wang M."/>
            <person name="Yang K."/>
            <person name="Cui Y."/>
            <person name="Leung E."/>
            <person name="Nong W."/>
            <person name="Shin S.-K."/>
            <person name="Au S."/>
            <person name="Jeong K.Y."/>
            <person name="Chew F.T."/>
            <person name="Hui J."/>
            <person name="Leung T.F."/>
            <person name="Tungtrongchitr A."/>
            <person name="Zhong N."/>
            <person name="Liu Z."/>
            <person name="Tsui S."/>
        </authorList>
    </citation>
    <scope>NUCLEOTIDE SEQUENCE</scope>
    <source>
        <strain evidence="1">Derf</strain>
        <tissue evidence="1">Whole organism</tissue>
    </source>
</reference>
<name>A0A922IFA9_DERFA</name>
<keyword evidence="2" id="KW-1185">Reference proteome</keyword>
<sequence length="71" mass="7969">MANSDCEAETRHDLRQEIINVSLNGNLTSFWNNWRICCDLWSSRSVVAVDNSRCFCVQKKSTCAIISSGSP</sequence>
<reference evidence="1" key="1">
    <citation type="submission" date="2013-05" db="EMBL/GenBank/DDBJ databases">
        <authorList>
            <person name="Yim A.K.Y."/>
            <person name="Chan T.F."/>
            <person name="Ji K.M."/>
            <person name="Liu X.Y."/>
            <person name="Zhou J.W."/>
            <person name="Li R.Q."/>
            <person name="Yang K.Y."/>
            <person name="Li J."/>
            <person name="Li M."/>
            <person name="Law P.T.W."/>
            <person name="Wu Y.L."/>
            <person name="Cai Z.L."/>
            <person name="Qin H."/>
            <person name="Bao Y."/>
            <person name="Leung R.K.K."/>
            <person name="Ng P.K.S."/>
            <person name="Zou J."/>
            <person name="Zhong X.J."/>
            <person name="Ran P.X."/>
            <person name="Zhong N.S."/>
            <person name="Liu Z.G."/>
            <person name="Tsui S.K.W."/>
        </authorList>
    </citation>
    <scope>NUCLEOTIDE SEQUENCE</scope>
    <source>
        <strain evidence="1">Derf</strain>
        <tissue evidence="1">Whole organism</tissue>
    </source>
</reference>
<evidence type="ECO:0000313" key="2">
    <source>
        <dbReference type="Proteomes" id="UP000790347"/>
    </source>
</evidence>
<accession>A0A922IFA9</accession>
<proteinExistence type="predicted"/>
<dbReference type="Proteomes" id="UP000790347">
    <property type="component" value="Unassembled WGS sequence"/>
</dbReference>
<dbReference type="AlphaFoldDB" id="A0A922IFA9"/>
<dbReference type="EMBL" id="ASGP02000001">
    <property type="protein sequence ID" value="KAH9527613.1"/>
    <property type="molecule type" value="Genomic_DNA"/>
</dbReference>
<protein>
    <submittedName>
        <fullName evidence="1">Uncharacterized protein</fullName>
    </submittedName>
</protein>
<comment type="caution">
    <text evidence="1">The sequence shown here is derived from an EMBL/GenBank/DDBJ whole genome shotgun (WGS) entry which is preliminary data.</text>
</comment>